<dbReference type="PANTHER" id="PTHR33120:SF47">
    <property type="entry name" value="OS05G0571400 PROTEIN"/>
    <property type="match status" value="1"/>
</dbReference>
<evidence type="ECO:0000313" key="2">
    <source>
        <dbReference type="Proteomes" id="UP000026961"/>
    </source>
</evidence>
<protein>
    <submittedName>
        <fullName evidence="1">Uncharacterized protein</fullName>
    </submittedName>
</protein>
<organism evidence="1">
    <name type="scientific">Oryza glumipatula</name>
    <dbReference type="NCBI Taxonomy" id="40148"/>
    <lineage>
        <taxon>Eukaryota</taxon>
        <taxon>Viridiplantae</taxon>
        <taxon>Streptophyta</taxon>
        <taxon>Embryophyta</taxon>
        <taxon>Tracheophyta</taxon>
        <taxon>Spermatophyta</taxon>
        <taxon>Magnoliopsida</taxon>
        <taxon>Liliopsida</taxon>
        <taxon>Poales</taxon>
        <taxon>Poaceae</taxon>
        <taxon>BOP clade</taxon>
        <taxon>Oryzoideae</taxon>
        <taxon>Oryzeae</taxon>
        <taxon>Oryzinae</taxon>
        <taxon>Oryza</taxon>
    </lineage>
</organism>
<sequence length="117" mass="12118">MASGAELQHDHATASAGSICVGLLDPVSNIVANMLLSDKVLAVVDDAELVAISQRPRRAPTLLVPLPRRDAVRYLLLADSDLLVAACLIVASRGMTAFSIASAASAQAFQPALRLAA</sequence>
<proteinExistence type="predicted"/>
<dbReference type="EnsemblPlants" id="OGLUM10G00740.1">
    <property type="protein sequence ID" value="OGLUM10G00740.1"/>
    <property type="gene ID" value="OGLUM10G00740"/>
</dbReference>
<accession>A0A0E0B782</accession>
<dbReference type="Proteomes" id="UP000026961">
    <property type="component" value="Chromosome 10"/>
</dbReference>
<keyword evidence="2" id="KW-1185">Reference proteome</keyword>
<reference evidence="1" key="1">
    <citation type="submission" date="2015-04" db="UniProtKB">
        <authorList>
            <consortium name="EnsemblPlants"/>
        </authorList>
    </citation>
    <scope>IDENTIFICATION</scope>
</reference>
<reference evidence="1" key="2">
    <citation type="submission" date="2018-05" db="EMBL/GenBank/DDBJ databases">
        <title>OgluRS3 (Oryza glumaepatula Reference Sequence Version 3).</title>
        <authorList>
            <person name="Zhang J."/>
            <person name="Kudrna D."/>
            <person name="Lee S."/>
            <person name="Talag J."/>
            <person name="Welchert J."/>
            <person name="Wing R.A."/>
        </authorList>
    </citation>
    <scope>NUCLEOTIDE SEQUENCE [LARGE SCALE GENOMIC DNA]</scope>
</reference>
<dbReference type="Gramene" id="OGLUM10G00740.1">
    <property type="protein sequence ID" value="OGLUM10G00740.1"/>
    <property type="gene ID" value="OGLUM10G00740"/>
</dbReference>
<evidence type="ECO:0000313" key="1">
    <source>
        <dbReference type="EnsemblPlants" id="OGLUM10G00740.1"/>
    </source>
</evidence>
<dbReference type="PANTHER" id="PTHR33120">
    <property type="entry name" value="EXPRESSED PROTEIN-RELATED"/>
    <property type="match status" value="1"/>
</dbReference>
<dbReference type="AlphaFoldDB" id="A0A0E0B782"/>
<name>A0A0E0B782_9ORYZ</name>
<dbReference type="HOGENOM" id="CLU_2112758_0_0_1"/>